<reference evidence="2" key="1">
    <citation type="submission" date="2023-07" db="EMBL/GenBank/DDBJ databases">
        <title>30 novel species of actinomycetes from the DSMZ collection.</title>
        <authorList>
            <person name="Nouioui I."/>
        </authorList>
    </citation>
    <scope>NUCLEOTIDE SEQUENCE [LARGE SCALE GENOMIC DNA]</scope>
    <source>
        <strain evidence="2">DSM 44938</strain>
    </source>
</reference>
<dbReference type="RefSeq" id="WP_311703550.1">
    <property type="nucleotide sequence ID" value="NZ_JAVREL010000003.1"/>
</dbReference>
<organism evidence="1 2">
    <name type="scientific">Streptomyces litchfieldiae</name>
    <dbReference type="NCBI Taxonomy" id="3075543"/>
    <lineage>
        <taxon>Bacteria</taxon>
        <taxon>Bacillati</taxon>
        <taxon>Actinomycetota</taxon>
        <taxon>Actinomycetes</taxon>
        <taxon>Kitasatosporales</taxon>
        <taxon>Streptomycetaceae</taxon>
        <taxon>Streptomyces</taxon>
    </lineage>
</organism>
<gene>
    <name evidence="1" type="ORF">RM590_07235</name>
</gene>
<name>A0ABU2MM24_9ACTN</name>
<proteinExistence type="predicted"/>
<keyword evidence="2" id="KW-1185">Reference proteome</keyword>
<dbReference type="EMBL" id="JAVREL010000003">
    <property type="protein sequence ID" value="MDT0342418.1"/>
    <property type="molecule type" value="Genomic_DNA"/>
</dbReference>
<dbReference type="Proteomes" id="UP001183246">
    <property type="component" value="Unassembled WGS sequence"/>
</dbReference>
<sequence length="53" mass="6042">MCSGDQTDLFTVLAPPPAVCQLRNETRPARDHVAFDYTFLEQVMRDELGDQGW</sequence>
<evidence type="ECO:0000313" key="2">
    <source>
        <dbReference type="Proteomes" id="UP001183246"/>
    </source>
</evidence>
<protein>
    <submittedName>
        <fullName evidence="1">Uncharacterized protein</fullName>
    </submittedName>
</protein>
<evidence type="ECO:0000313" key="1">
    <source>
        <dbReference type="EMBL" id="MDT0342418.1"/>
    </source>
</evidence>
<accession>A0ABU2MM24</accession>
<comment type="caution">
    <text evidence="1">The sequence shown here is derived from an EMBL/GenBank/DDBJ whole genome shotgun (WGS) entry which is preliminary data.</text>
</comment>